<dbReference type="Gene3D" id="1.10.287.1490">
    <property type="match status" value="1"/>
</dbReference>
<sequence>MNTALANDNRPEWYATIPRGIARQTIFGLVLMIVALGGFGTWALSAPLAAAVIAQGSFVATGQNKIVQHLEGGIIDRILVSEGDIVQKGDAIVKLDETSALARDRQLWLRLARLEAINARLFAEYGALDTIEFPTILTANAGDVEIADIMNSQRLNFDAARTKLDTEVDLLKTNTESLEFRAEGYERQRASVERQLGFLRDELSGKLSLFEKGFINKTQIHSLRRAIAEAEGQIGRLSSEIDETISQVAKYEKQVAQAIAAYRQAALEELQSIEAELDSTREERHNTSNVLKRATINAPVAGTVVRLYYHTAGGVIESGKPIAEITPSNVPLIIEVQVPRTDIDSVKVGQDAMVRLSALNQRTTPILNGKVFYVSADSLPDASAGMNQEVYVARVKLASSELSRVRGFAATPGMPADIMIQTAERTFFDYIAKPVVDSMARAFREN</sequence>
<evidence type="ECO:0000256" key="5">
    <source>
        <dbReference type="ARBA" id="ARBA00022519"/>
    </source>
</evidence>
<comment type="subcellular location">
    <subcellularLocation>
        <location evidence="1 9">Cell inner membrane</location>
        <topology evidence="1 9">Single-pass membrane protein</topology>
    </subcellularLocation>
</comment>
<dbReference type="Gene3D" id="2.40.30.170">
    <property type="match status" value="1"/>
</dbReference>
<dbReference type="AlphaFoldDB" id="A0A371X9S5"/>
<keyword evidence="3 9" id="KW-0813">Transport</keyword>
<comment type="caution">
    <text evidence="13">The sequence shown here is derived from an EMBL/GenBank/DDBJ whole genome shotgun (WGS) entry which is preliminary data.</text>
</comment>
<reference evidence="13 14" key="1">
    <citation type="submission" date="2018-08" db="EMBL/GenBank/DDBJ databases">
        <title>Fulvimarina sp. 85, whole genome shotgun sequence.</title>
        <authorList>
            <person name="Tuo L."/>
        </authorList>
    </citation>
    <scope>NUCLEOTIDE SEQUENCE [LARGE SCALE GENOMIC DNA]</scope>
    <source>
        <strain evidence="13 14">85</strain>
    </source>
</reference>
<comment type="similarity">
    <text evidence="2 9">Belongs to the membrane fusion protein (MFP) (TC 8.A.1) family.</text>
</comment>
<proteinExistence type="inferred from homology"/>
<dbReference type="OrthoDB" id="9810980at2"/>
<dbReference type="GO" id="GO:0005886">
    <property type="term" value="C:plasma membrane"/>
    <property type="evidence" value="ECO:0007669"/>
    <property type="project" value="UniProtKB-SubCell"/>
</dbReference>
<keyword evidence="14" id="KW-1185">Reference proteome</keyword>
<dbReference type="Proteomes" id="UP000264310">
    <property type="component" value="Unassembled WGS sequence"/>
</dbReference>
<evidence type="ECO:0000256" key="3">
    <source>
        <dbReference type="ARBA" id="ARBA00022448"/>
    </source>
</evidence>
<dbReference type="RefSeq" id="WP_116681236.1">
    <property type="nucleotide sequence ID" value="NZ_QURL01000001.1"/>
</dbReference>
<evidence type="ECO:0000313" key="14">
    <source>
        <dbReference type="Proteomes" id="UP000264310"/>
    </source>
</evidence>
<dbReference type="Pfam" id="PF25994">
    <property type="entry name" value="HH_AprE"/>
    <property type="match status" value="1"/>
</dbReference>
<gene>
    <name evidence="13" type="ORF">DYI37_00420</name>
</gene>
<dbReference type="InterPro" id="IPR050739">
    <property type="entry name" value="MFP"/>
</dbReference>
<feature type="domain" description="AprE-like beta-barrel" evidence="12">
    <location>
        <begin position="332"/>
        <end position="422"/>
    </location>
</feature>
<feature type="coiled-coil region" evidence="10">
    <location>
        <begin position="175"/>
        <end position="290"/>
    </location>
</feature>
<keyword evidence="8 9" id="KW-0472">Membrane</keyword>
<feature type="domain" description="AprE-like long alpha-helical hairpin" evidence="11">
    <location>
        <begin position="102"/>
        <end position="288"/>
    </location>
</feature>
<evidence type="ECO:0000256" key="8">
    <source>
        <dbReference type="ARBA" id="ARBA00023136"/>
    </source>
</evidence>
<dbReference type="Pfam" id="PF26002">
    <property type="entry name" value="Beta-barrel_AprE"/>
    <property type="match status" value="1"/>
</dbReference>
<evidence type="ECO:0000259" key="11">
    <source>
        <dbReference type="Pfam" id="PF25994"/>
    </source>
</evidence>
<dbReference type="EMBL" id="QURL01000001">
    <property type="protein sequence ID" value="RFC65987.1"/>
    <property type="molecule type" value="Genomic_DNA"/>
</dbReference>
<keyword evidence="10" id="KW-0175">Coiled coil</keyword>
<keyword evidence="5 9" id="KW-0997">Cell inner membrane</keyword>
<dbReference type="InterPro" id="IPR058982">
    <property type="entry name" value="Beta-barrel_AprE"/>
</dbReference>
<evidence type="ECO:0000256" key="1">
    <source>
        <dbReference type="ARBA" id="ARBA00004377"/>
    </source>
</evidence>
<dbReference type="GO" id="GO:0015031">
    <property type="term" value="P:protein transport"/>
    <property type="evidence" value="ECO:0007669"/>
    <property type="project" value="InterPro"/>
</dbReference>
<feature type="transmembrane region" description="Helical" evidence="9">
    <location>
        <begin position="26"/>
        <end position="45"/>
    </location>
</feature>
<protein>
    <recommendedName>
        <fullName evidence="9">Membrane fusion protein (MFP) family protein</fullName>
    </recommendedName>
</protein>
<dbReference type="PANTHER" id="PTHR30386">
    <property type="entry name" value="MEMBRANE FUSION SUBUNIT OF EMRAB-TOLC MULTIDRUG EFFLUX PUMP"/>
    <property type="match status" value="1"/>
</dbReference>
<dbReference type="PRINTS" id="PR01490">
    <property type="entry name" value="RTXTOXIND"/>
</dbReference>
<dbReference type="PANTHER" id="PTHR30386:SF17">
    <property type="entry name" value="ALKALINE PROTEASE SECRETION PROTEIN APRE"/>
    <property type="match status" value="1"/>
</dbReference>
<dbReference type="InterPro" id="IPR058781">
    <property type="entry name" value="HH_AprE-like"/>
</dbReference>
<evidence type="ECO:0000259" key="12">
    <source>
        <dbReference type="Pfam" id="PF26002"/>
    </source>
</evidence>
<keyword evidence="7 9" id="KW-1133">Transmembrane helix</keyword>
<dbReference type="InterPro" id="IPR010129">
    <property type="entry name" value="T1SS_HlyD"/>
</dbReference>
<evidence type="ECO:0000256" key="4">
    <source>
        <dbReference type="ARBA" id="ARBA00022475"/>
    </source>
</evidence>
<dbReference type="NCBIfam" id="TIGR01843">
    <property type="entry name" value="type_I_hlyD"/>
    <property type="match status" value="1"/>
</dbReference>
<accession>A0A371X9S5</accession>
<name>A0A371X9S5_9HYPH</name>
<evidence type="ECO:0000256" key="2">
    <source>
        <dbReference type="ARBA" id="ARBA00009477"/>
    </source>
</evidence>
<evidence type="ECO:0000256" key="10">
    <source>
        <dbReference type="SAM" id="Coils"/>
    </source>
</evidence>
<organism evidence="13 14">
    <name type="scientific">Fulvimarina endophytica</name>
    <dbReference type="NCBI Taxonomy" id="2293836"/>
    <lineage>
        <taxon>Bacteria</taxon>
        <taxon>Pseudomonadati</taxon>
        <taxon>Pseudomonadota</taxon>
        <taxon>Alphaproteobacteria</taxon>
        <taxon>Hyphomicrobiales</taxon>
        <taxon>Aurantimonadaceae</taxon>
        <taxon>Fulvimarina</taxon>
    </lineage>
</organism>
<keyword evidence="6 9" id="KW-0812">Transmembrane</keyword>
<evidence type="ECO:0000256" key="6">
    <source>
        <dbReference type="ARBA" id="ARBA00022692"/>
    </source>
</evidence>
<keyword evidence="4 9" id="KW-1003">Cell membrane</keyword>
<evidence type="ECO:0000256" key="7">
    <source>
        <dbReference type="ARBA" id="ARBA00022989"/>
    </source>
</evidence>
<evidence type="ECO:0000256" key="9">
    <source>
        <dbReference type="RuleBase" id="RU365093"/>
    </source>
</evidence>
<evidence type="ECO:0000313" key="13">
    <source>
        <dbReference type="EMBL" id="RFC65987.1"/>
    </source>
</evidence>